<accession>A0AAN8U8H1</accession>
<dbReference type="Proteomes" id="UP001371456">
    <property type="component" value="Unassembled WGS sequence"/>
</dbReference>
<sequence>MLLPFSTDIKVQQAQREQISIMSFLGGLPTEFETAMSQILASSEITSLNDVFSWVLRTESTPSNQQTKLEEKLMLKLLQHQQLNGWNSISPVSM</sequence>
<protein>
    <submittedName>
        <fullName evidence="1">Uncharacterized protein</fullName>
    </submittedName>
</protein>
<keyword evidence="2" id="KW-1185">Reference proteome</keyword>
<dbReference type="AlphaFoldDB" id="A0AAN8U8H1"/>
<evidence type="ECO:0000313" key="2">
    <source>
        <dbReference type="Proteomes" id="UP001371456"/>
    </source>
</evidence>
<name>A0AAN8U8H1_SOLBU</name>
<proteinExistence type="predicted"/>
<comment type="caution">
    <text evidence="1">The sequence shown here is derived from an EMBL/GenBank/DDBJ whole genome shotgun (WGS) entry which is preliminary data.</text>
</comment>
<evidence type="ECO:0000313" key="1">
    <source>
        <dbReference type="EMBL" id="KAK6797767.1"/>
    </source>
</evidence>
<organism evidence="1 2">
    <name type="scientific">Solanum bulbocastanum</name>
    <name type="common">Wild potato</name>
    <dbReference type="NCBI Taxonomy" id="147425"/>
    <lineage>
        <taxon>Eukaryota</taxon>
        <taxon>Viridiplantae</taxon>
        <taxon>Streptophyta</taxon>
        <taxon>Embryophyta</taxon>
        <taxon>Tracheophyta</taxon>
        <taxon>Spermatophyta</taxon>
        <taxon>Magnoliopsida</taxon>
        <taxon>eudicotyledons</taxon>
        <taxon>Gunneridae</taxon>
        <taxon>Pentapetalae</taxon>
        <taxon>asterids</taxon>
        <taxon>lamiids</taxon>
        <taxon>Solanales</taxon>
        <taxon>Solanaceae</taxon>
        <taxon>Solanoideae</taxon>
        <taxon>Solaneae</taxon>
        <taxon>Solanum</taxon>
    </lineage>
</organism>
<reference evidence="1 2" key="1">
    <citation type="submission" date="2024-02" db="EMBL/GenBank/DDBJ databases">
        <title>de novo genome assembly of Solanum bulbocastanum strain 11H21.</title>
        <authorList>
            <person name="Hosaka A.J."/>
        </authorList>
    </citation>
    <scope>NUCLEOTIDE SEQUENCE [LARGE SCALE GENOMIC DNA]</scope>
    <source>
        <tissue evidence="1">Young leaves</tissue>
    </source>
</reference>
<dbReference type="EMBL" id="JBANQN010000002">
    <property type="protein sequence ID" value="KAK6797767.1"/>
    <property type="molecule type" value="Genomic_DNA"/>
</dbReference>
<gene>
    <name evidence="1" type="ORF">RDI58_005469</name>
</gene>